<organism evidence="4 5">
    <name type="scientific">Faecalibacillus intestinalis</name>
    <dbReference type="NCBI Taxonomy" id="1982626"/>
    <lineage>
        <taxon>Bacteria</taxon>
        <taxon>Bacillati</taxon>
        <taxon>Bacillota</taxon>
        <taxon>Erysipelotrichia</taxon>
        <taxon>Erysipelotrichales</taxon>
        <taxon>Coprobacillaceae</taxon>
        <taxon>Faecalibacillus</taxon>
    </lineage>
</organism>
<proteinExistence type="predicted"/>
<dbReference type="Gene3D" id="3.40.50.510">
    <property type="entry name" value="Phosphotransferase system, mannose-type IIA component"/>
    <property type="match status" value="1"/>
</dbReference>
<dbReference type="InterPro" id="IPR036662">
    <property type="entry name" value="PTS_EIIA_man-typ_sf"/>
</dbReference>
<evidence type="ECO:0000313" key="5">
    <source>
        <dbReference type="Proteomes" id="UP001204814"/>
    </source>
</evidence>
<protein>
    <submittedName>
        <fullName evidence="4">PTS sorbitol transporter subunit IIB</fullName>
    </submittedName>
</protein>
<dbReference type="GO" id="GO:0016740">
    <property type="term" value="F:transferase activity"/>
    <property type="evidence" value="ECO:0007669"/>
    <property type="project" value="UniProtKB-KW"/>
</dbReference>
<reference evidence="3" key="1">
    <citation type="submission" date="2021-10" db="EMBL/GenBank/DDBJ databases">
        <title>Collection of gut derived symbiotic bacterial strains cultured from healthy donors.</title>
        <authorList>
            <person name="Lin H."/>
            <person name="Littmann E."/>
            <person name="Kohout C."/>
            <person name="Pamer E.G."/>
        </authorList>
    </citation>
    <scope>NUCLEOTIDE SEQUENCE</scope>
    <source>
        <strain evidence="3">DFI.5.2</strain>
    </source>
</reference>
<dbReference type="EMBL" id="JAJDKQ010000002">
    <property type="protein sequence ID" value="MCB8560711.1"/>
    <property type="molecule type" value="Genomic_DNA"/>
</dbReference>
<dbReference type="PANTHER" id="PTHR33799">
    <property type="entry name" value="PTS PERMEASE-RELATED-RELATED"/>
    <property type="match status" value="1"/>
</dbReference>
<dbReference type="EMBL" id="JANGBO010000006">
    <property type="protein sequence ID" value="MCQ5061702.1"/>
    <property type="molecule type" value="Genomic_DNA"/>
</dbReference>
<accession>A0AAP2UEX6</accession>
<evidence type="ECO:0000313" key="4">
    <source>
        <dbReference type="EMBL" id="MCQ5061702.1"/>
    </source>
</evidence>
<dbReference type="Pfam" id="PF03610">
    <property type="entry name" value="EIIA-man"/>
    <property type="match status" value="1"/>
</dbReference>
<dbReference type="GO" id="GO:0009401">
    <property type="term" value="P:phosphoenolpyruvate-dependent sugar phosphotransferase system"/>
    <property type="evidence" value="ECO:0007669"/>
    <property type="project" value="InterPro"/>
</dbReference>
<dbReference type="AlphaFoldDB" id="A0AAP2UEX6"/>
<dbReference type="InterPro" id="IPR051471">
    <property type="entry name" value="Bacterial_PTS_sugar_comp"/>
</dbReference>
<dbReference type="PROSITE" id="PS51096">
    <property type="entry name" value="PTS_EIIA_TYPE_4"/>
    <property type="match status" value="1"/>
</dbReference>
<evidence type="ECO:0000259" key="2">
    <source>
        <dbReference type="PROSITE" id="PS51096"/>
    </source>
</evidence>
<dbReference type="InterPro" id="IPR004701">
    <property type="entry name" value="PTS_EIIA_man-typ"/>
</dbReference>
<comment type="caution">
    <text evidence="4">The sequence shown here is derived from an EMBL/GenBank/DDBJ whole genome shotgun (WGS) entry which is preliminary data.</text>
</comment>
<gene>
    <name evidence="3" type="ORF">LJD74_01660</name>
    <name evidence="4" type="ORF">NE542_07680</name>
</gene>
<feature type="domain" description="PTS EIIA type-4" evidence="2">
    <location>
        <begin position="1"/>
        <end position="123"/>
    </location>
</feature>
<dbReference type="PANTHER" id="PTHR33799:SF1">
    <property type="entry name" value="PTS SYSTEM MANNOSE-SPECIFIC EIIAB COMPONENT-RELATED"/>
    <property type="match status" value="1"/>
</dbReference>
<dbReference type="Proteomes" id="UP001197827">
    <property type="component" value="Unassembled WGS sequence"/>
</dbReference>
<name>A0AAP2UEX6_9FIRM</name>
<keyword evidence="1" id="KW-0808">Transferase</keyword>
<sequence length="138" mass="15777">MRRYIIASHHKLAYGLKDTVDFLTNGIKKIYDVNAYVEDGEKPIEEVVSELFASFDENDEVLVFADMMGGSVYQKFYPYMSDKVHVVCGINLPLTLALVLESEDTPLTQELVHQYVEDSKNQIVYVNEVNFAVDEDDE</sequence>
<dbReference type="SUPFAM" id="SSF53062">
    <property type="entry name" value="PTS system fructose IIA component-like"/>
    <property type="match status" value="1"/>
</dbReference>
<dbReference type="GO" id="GO:0016020">
    <property type="term" value="C:membrane"/>
    <property type="evidence" value="ECO:0007669"/>
    <property type="project" value="InterPro"/>
</dbReference>
<dbReference type="Proteomes" id="UP001204814">
    <property type="component" value="Unassembled WGS sequence"/>
</dbReference>
<reference evidence="4" key="2">
    <citation type="submission" date="2022-06" db="EMBL/GenBank/DDBJ databases">
        <title>Isolation of gut microbiota from human fecal samples.</title>
        <authorList>
            <person name="Pamer E.G."/>
            <person name="Barat B."/>
            <person name="Waligurski E."/>
            <person name="Medina S."/>
            <person name="Paddock L."/>
            <person name="Mostad J."/>
        </authorList>
    </citation>
    <scope>NUCLEOTIDE SEQUENCE</scope>
    <source>
        <strain evidence="4">DFI.6.24</strain>
    </source>
</reference>
<evidence type="ECO:0000256" key="1">
    <source>
        <dbReference type="ARBA" id="ARBA00022679"/>
    </source>
</evidence>
<dbReference type="RefSeq" id="WP_117480751.1">
    <property type="nucleotide sequence ID" value="NZ_AP031432.1"/>
</dbReference>
<evidence type="ECO:0000313" key="3">
    <source>
        <dbReference type="EMBL" id="MCB8560711.1"/>
    </source>
</evidence>